<feature type="domain" description="Histidine kinase" evidence="11">
    <location>
        <begin position="284"/>
        <end position="496"/>
    </location>
</feature>
<feature type="domain" description="HAMP" evidence="12">
    <location>
        <begin position="233"/>
        <end position="264"/>
    </location>
</feature>
<reference evidence="13 14" key="1">
    <citation type="submission" date="2018-11" db="EMBL/GenBank/DDBJ databases">
        <title>Genome sequencing and assembly of Clostridium tagluense strain A121.</title>
        <authorList>
            <person name="Murakami T."/>
            <person name="Segawa T."/>
            <person name="Shcherbakova V.A."/>
            <person name="Mori H."/>
            <person name="Yoshimura Y."/>
        </authorList>
    </citation>
    <scope>NUCLEOTIDE SEQUENCE [LARGE SCALE GENOMIC DNA]</scope>
    <source>
        <strain evidence="13 14">A121</strain>
    </source>
</reference>
<proteinExistence type="predicted"/>
<evidence type="ECO:0000256" key="10">
    <source>
        <dbReference type="SAM" id="Phobius"/>
    </source>
</evidence>
<comment type="subcellular location">
    <subcellularLocation>
        <location evidence="2">Membrane</location>
    </subcellularLocation>
</comment>
<keyword evidence="8" id="KW-0067">ATP-binding</keyword>
<evidence type="ECO:0000256" key="3">
    <source>
        <dbReference type="ARBA" id="ARBA00012438"/>
    </source>
</evidence>
<comment type="caution">
    <text evidence="13">The sequence shown here is derived from an EMBL/GenBank/DDBJ whole genome shotgun (WGS) entry which is preliminary data.</text>
</comment>
<keyword evidence="10" id="KW-0812">Transmembrane</keyword>
<dbReference type="PROSITE" id="PS50109">
    <property type="entry name" value="HIS_KIN"/>
    <property type="match status" value="1"/>
</dbReference>
<dbReference type="InterPro" id="IPR036097">
    <property type="entry name" value="HisK_dim/P_sf"/>
</dbReference>
<sequence>MLKWILNKGLRFQIILILLIVLMVPAGVLTWSIMFPSKASKVFRTMQEDRQSNLLLYIDESMNKEQLYKLNQNSDNTSKEGEELASKLKSFSRTVRETSLGIYLPKYKKTYTFGNIHNNAMKLPEDQPGSEFFQSLDEVLGTKKDKVQYINYKNREILMCFHAIKYNSEVTAVTWAATAIPPEFRYERPILAYVGIFGPIGLIVGLILMIIIVNNSNKNIYKIGRGLELMTSDLSYRIEPMDGDIGKVAKSINIMASSLEKKEELEEQLKRSEKLASLGQMISGVAHEIRNPLSIIRGTVQLMEKNFKNVEGLEEYVRIVKEQSDRENNVIQELLDYARPSKQVMMKLNVNFLIKGVLSFTNKYIGEKHVSLNLELEEQMPELLMDCDKIKQVFVNMILNACEAMEEVGTLGIKTLSIRTEKDDKWVRTYFEDTGVGMDEVEIKNIFNPYYTTKPRGTGLGLAISNGIIEMHGGYIKVTSKKGEGSNFVVELPISNKEGDTVG</sequence>
<dbReference type="GO" id="GO:0000155">
    <property type="term" value="F:phosphorelay sensor kinase activity"/>
    <property type="evidence" value="ECO:0007669"/>
    <property type="project" value="InterPro"/>
</dbReference>
<evidence type="ECO:0000256" key="9">
    <source>
        <dbReference type="ARBA" id="ARBA00023012"/>
    </source>
</evidence>
<dbReference type="AlphaFoldDB" id="A0A401UJI3"/>
<dbReference type="SMART" id="SM00387">
    <property type="entry name" value="HATPase_c"/>
    <property type="match status" value="1"/>
</dbReference>
<evidence type="ECO:0000256" key="2">
    <source>
        <dbReference type="ARBA" id="ARBA00004370"/>
    </source>
</evidence>
<evidence type="ECO:0000256" key="5">
    <source>
        <dbReference type="ARBA" id="ARBA00022679"/>
    </source>
</evidence>
<dbReference type="CDD" id="cd00082">
    <property type="entry name" value="HisKA"/>
    <property type="match status" value="1"/>
</dbReference>
<protein>
    <recommendedName>
        <fullName evidence="3">histidine kinase</fullName>
        <ecNumber evidence="3">2.7.13.3</ecNumber>
    </recommendedName>
</protein>
<dbReference type="PRINTS" id="PR00344">
    <property type="entry name" value="BCTRLSENSOR"/>
</dbReference>
<keyword evidence="5" id="KW-0808">Transferase</keyword>
<keyword evidence="10" id="KW-1133">Transmembrane helix</keyword>
<name>A0A401UJI3_9CLOT</name>
<feature type="transmembrane region" description="Helical" evidence="10">
    <location>
        <begin position="190"/>
        <end position="213"/>
    </location>
</feature>
<dbReference type="Proteomes" id="UP000287872">
    <property type="component" value="Unassembled WGS sequence"/>
</dbReference>
<evidence type="ECO:0000256" key="8">
    <source>
        <dbReference type="ARBA" id="ARBA00022840"/>
    </source>
</evidence>
<evidence type="ECO:0000256" key="4">
    <source>
        <dbReference type="ARBA" id="ARBA00022553"/>
    </source>
</evidence>
<dbReference type="Gene3D" id="1.10.287.130">
    <property type="match status" value="1"/>
</dbReference>
<dbReference type="RefSeq" id="WP_124999382.1">
    <property type="nucleotide sequence ID" value="NZ_BHYK01000006.1"/>
</dbReference>
<organism evidence="13 14">
    <name type="scientific">Clostridium tagluense</name>
    <dbReference type="NCBI Taxonomy" id="360422"/>
    <lineage>
        <taxon>Bacteria</taxon>
        <taxon>Bacillati</taxon>
        <taxon>Bacillota</taxon>
        <taxon>Clostridia</taxon>
        <taxon>Eubacteriales</taxon>
        <taxon>Clostridiaceae</taxon>
        <taxon>Clostridium</taxon>
    </lineage>
</organism>
<dbReference type="Pfam" id="PF00512">
    <property type="entry name" value="HisKA"/>
    <property type="match status" value="1"/>
</dbReference>
<dbReference type="OrthoDB" id="9764522at2"/>
<keyword evidence="14" id="KW-1185">Reference proteome</keyword>
<dbReference type="InterPro" id="IPR003594">
    <property type="entry name" value="HATPase_dom"/>
</dbReference>
<dbReference type="InterPro" id="IPR036890">
    <property type="entry name" value="HATPase_C_sf"/>
</dbReference>
<dbReference type="PANTHER" id="PTHR43065">
    <property type="entry name" value="SENSOR HISTIDINE KINASE"/>
    <property type="match status" value="1"/>
</dbReference>
<dbReference type="SUPFAM" id="SSF55874">
    <property type="entry name" value="ATPase domain of HSP90 chaperone/DNA topoisomerase II/histidine kinase"/>
    <property type="match status" value="1"/>
</dbReference>
<evidence type="ECO:0000256" key="1">
    <source>
        <dbReference type="ARBA" id="ARBA00000085"/>
    </source>
</evidence>
<dbReference type="GO" id="GO:0005524">
    <property type="term" value="F:ATP binding"/>
    <property type="evidence" value="ECO:0007669"/>
    <property type="project" value="UniProtKB-KW"/>
</dbReference>
<dbReference type="PROSITE" id="PS50885">
    <property type="entry name" value="HAMP"/>
    <property type="match status" value="1"/>
</dbReference>
<feature type="transmembrane region" description="Helical" evidence="10">
    <location>
        <begin position="12"/>
        <end position="34"/>
    </location>
</feature>
<comment type="catalytic activity">
    <reaction evidence="1">
        <text>ATP + protein L-histidine = ADP + protein N-phospho-L-histidine.</text>
        <dbReference type="EC" id="2.7.13.3"/>
    </reaction>
</comment>
<gene>
    <name evidence="13" type="ORF">Ctaglu_13290</name>
</gene>
<dbReference type="InterPro" id="IPR004358">
    <property type="entry name" value="Sig_transdc_His_kin-like_C"/>
</dbReference>
<dbReference type="InterPro" id="IPR003660">
    <property type="entry name" value="HAMP_dom"/>
</dbReference>
<keyword evidence="9" id="KW-0902">Two-component regulatory system</keyword>
<dbReference type="InterPro" id="IPR005467">
    <property type="entry name" value="His_kinase_dom"/>
</dbReference>
<dbReference type="Pfam" id="PF02518">
    <property type="entry name" value="HATPase_c"/>
    <property type="match status" value="1"/>
</dbReference>
<keyword evidence="6" id="KW-0547">Nucleotide-binding</keyword>
<keyword evidence="7" id="KW-0418">Kinase</keyword>
<keyword evidence="10" id="KW-0472">Membrane</keyword>
<evidence type="ECO:0000259" key="12">
    <source>
        <dbReference type="PROSITE" id="PS50885"/>
    </source>
</evidence>
<dbReference type="EC" id="2.7.13.3" evidence="3"/>
<keyword evidence="4" id="KW-0597">Phosphoprotein</keyword>
<dbReference type="Gene3D" id="3.30.565.10">
    <property type="entry name" value="Histidine kinase-like ATPase, C-terminal domain"/>
    <property type="match status" value="1"/>
</dbReference>
<dbReference type="InterPro" id="IPR003661">
    <property type="entry name" value="HisK_dim/P_dom"/>
</dbReference>
<evidence type="ECO:0000313" key="13">
    <source>
        <dbReference type="EMBL" id="GCD09706.1"/>
    </source>
</evidence>
<evidence type="ECO:0000259" key="11">
    <source>
        <dbReference type="PROSITE" id="PS50109"/>
    </source>
</evidence>
<dbReference type="PANTHER" id="PTHR43065:SF10">
    <property type="entry name" value="PEROXIDE STRESS-ACTIVATED HISTIDINE KINASE MAK3"/>
    <property type="match status" value="1"/>
</dbReference>
<dbReference type="GO" id="GO:0016020">
    <property type="term" value="C:membrane"/>
    <property type="evidence" value="ECO:0007669"/>
    <property type="project" value="UniProtKB-SubCell"/>
</dbReference>
<evidence type="ECO:0000256" key="6">
    <source>
        <dbReference type="ARBA" id="ARBA00022741"/>
    </source>
</evidence>
<dbReference type="SMART" id="SM00388">
    <property type="entry name" value="HisKA"/>
    <property type="match status" value="1"/>
</dbReference>
<dbReference type="EMBL" id="BHYK01000006">
    <property type="protein sequence ID" value="GCD09706.1"/>
    <property type="molecule type" value="Genomic_DNA"/>
</dbReference>
<dbReference type="SUPFAM" id="SSF47384">
    <property type="entry name" value="Homodimeric domain of signal transducing histidine kinase"/>
    <property type="match status" value="1"/>
</dbReference>
<accession>A0A401UJI3</accession>
<evidence type="ECO:0000313" key="14">
    <source>
        <dbReference type="Proteomes" id="UP000287872"/>
    </source>
</evidence>
<evidence type="ECO:0000256" key="7">
    <source>
        <dbReference type="ARBA" id="ARBA00022777"/>
    </source>
</evidence>